<reference evidence="2" key="1">
    <citation type="journal article" date="2024" name="Toxins">
        <title>Genome Sequence Analysis of Native Xenorhabdus Strains Isolated from Entomopathogenic Nematodes in Argentina.</title>
        <authorList>
            <person name="Palma L."/>
            <person name="Frizzo L."/>
            <person name="Kaiser S."/>
            <person name="Berry C."/>
            <person name="Caballero P."/>
            <person name="Bode H.B."/>
            <person name="Del Valle E.E."/>
        </authorList>
    </citation>
    <scope>NUCLEOTIDE SEQUENCE [LARGE SCALE GENOMIC DNA]</scope>
    <source>
        <strain evidence="2">12</strain>
    </source>
</reference>
<organism evidence="1 2">
    <name type="scientific">Xenorhabdus santafensis</name>
    <dbReference type="NCBI Taxonomy" id="2582833"/>
    <lineage>
        <taxon>Bacteria</taxon>
        <taxon>Pseudomonadati</taxon>
        <taxon>Pseudomonadota</taxon>
        <taxon>Gammaproteobacteria</taxon>
        <taxon>Enterobacterales</taxon>
        <taxon>Morganellaceae</taxon>
        <taxon>Xenorhabdus</taxon>
    </lineage>
</organism>
<dbReference type="RefSeq" id="WP_319928601.1">
    <property type="nucleotide sequence ID" value="NZ_VCDN01000011.1"/>
</dbReference>
<sequence>MSELINLNNDKLNVKYNLEENGDLIIGQKFLLSITVDSKEKIIPAAHILISNISNNIIFSGPAEAPVGSSIYFPFVINRNMTSATVTIECTVNSKTQYGDDITFDVSSNIAGFISRQYRRKAKDIDPDSLNLIVDNTYLQSTGINNAPTKKDTTQVHTVITDQKYHNPLSNTPIFITSVPNNHLKLLSYSSDNAGDTILPIISFEHKDGMMINSDSSGQITLYVHAKESLSGKVQLISNILGTFNAGYASPIYSLYGGKPSDSSQIVWPPSILGYEPIGYLTSKNGERDFIVTIPQYDNAAPGDTVLFLVGTQGDNPEYSGQNVTITNPNRELGTPYFRVPYQIFKYGVKSTFSYIIVRNIGSSLTSIPLPLTYMGGTPYRPEDGVLRDYKRCIVYTSLGVNKGLKIENNGKINHDNIIKCPDGAGTGLFIQVLGTNDSNAEPDKVPIGTMVTLNSYINSGNKNGITSYPPFEIKQQSDGSIYGVFNIPYDDLNMIEPYDMQPGTIQLTYVFTNKGEKMHSKIWSAEIKTV</sequence>
<evidence type="ECO:0000313" key="1">
    <source>
        <dbReference type="EMBL" id="MDX7986157.1"/>
    </source>
</evidence>
<accession>A0ABU4S4L4</accession>
<dbReference type="EMBL" id="VCDN01000011">
    <property type="protein sequence ID" value="MDX7986157.1"/>
    <property type="molecule type" value="Genomic_DNA"/>
</dbReference>
<evidence type="ECO:0000313" key="2">
    <source>
        <dbReference type="Proteomes" id="UP001271890"/>
    </source>
</evidence>
<comment type="caution">
    <text evidence="1">The sequence shown here is derived from an EMBL/GenBank/DDBJ whole genome shotgun (WGS) entry which is preliminary data.</text>
</comment>
<keyword evidence="2" id="KW-1185">Reference proteome</keyword>
<gene>
    <name evidence="1" type="ORF">FE392_02235</name>
</gene>
<name>A0ABU4S4L4_9GAMM</name>
<protein>
    <submittedName>
        <fullName evidence="1">Uncharacterized protein</fullName>
    </submittedName>
</protein>
<proteinExistence type="predicted"/>
<dbReference type="Proteomes" id="UP001271890">
    <property type="component" value="Unassembled WGS sequence"/>
</dbReference>